<organism evidence="1 2">
    <name type="scientific">Russula ochroleuca</name>
    <dbReference type="NCBI Taxonomy" id="152965"/>
    <lineage>
        <taxon>Eukaryota</taxon>
        <taxon>Fungi</taxon>
        <taxon>Dikarya</taxon>
        <taxon>Basidiomycota</taxon>
        <taxon>Agaricomycotina</taxon>
        <taxon>Agaricomycetes</taxon>
        <taxon>Russulales</taxon>
        <taxon>Russulaceae</taxon>
        <taxon>Russula</taxon>
    </lineage>
</organism>
<comment type="caution">
    <text evidence="1">The sequence shown here is derived from an EMBL/GenBank/DDBJ whole genome shotgun (WGS) entry which is preliminary data.</text>
</comment>
<evidence type="ECO:0000313" key="2">
    <source>
        <dbReference type="Proteomes" id="UP000759537"/>
    </source>
</evidence>
<evidence type="ECO:0000313" key="1">
    <source>
        <dbReference type="EMBL" id="KAF8471329.1"/>
    </source>
</evidence>
<proteinExistence type="predicted"/>
<protein>
    <submittedName>
        <fullName evidence="1">Uncharacterized protein</fullName>
    </submittedName>
</protein>
<name>A0A9P5JZN6_9AGAM</name>
<dbReference type="AlphaFoldDB" id="A0A9P5JZN6"/>
<dbReference type="OrthoDB" id="5362978at2759"/>
<dbReference type="Proteomes" id="UP000759537">
    <property type="component" value="Unassembled WGS sequence"/>
</dbReference>
<gene>
    <name evidence="1" type="ORF">DFH94DRAFT_795574</name>
</gene>
<reference evidence="1" key="2">
    <citation type="journal article" date="2020" name="Nat. Commun.">
        <title>Large-scale genome sequencing of mycorrhizal fungi provides insights into the early evolution of symbiotic traits.</title>
        <authorList>
            <person name="Miyauchi S."/>
            <person name="Kiss E."/>
            <person name="Kuo A."/>
            <person name="Drula E."/>
            <person name="Kohler A."/>
            <person name="Sanchez-Garcia M."/>
            <person name="Morin E."/>
            <person name="Andreopoulos B."/>
            <person name="Barry K.W."/>
            <person name="Bonito G."/>
            <person name="Buee M."/>
            <person name="Carver A."/>
            <person name="Chen C."/>
            <person name="Cichocki N."/>
            <person name="Clum A."/>
            <person name="Culley D."/>
            <person name="Crous P.W."/>
            <person name="Fauchery L."/>
            <person name="Girlanda M."/>
            <person name="Hayes R.D."/>
            <person name="Keri Z."/>
            <person name="LaButti K."/>
            <person name="Lipzen A."/>
            <person name="Lombard V."/>
            <person name="Magnuson J."/>
            <person name="Maillard F."/>
            <person name="Murat C."/>
            <person name="Nolan M."/>
            <person name="Ohm R.A."/>
            <person name="Pangilinan J."/>
            <person name="Pereira M.F."/>
            <person name="Perotto S."/>
            <person name="Peter M."/>
            <person name="Pfister S."/>
            <person name="Riley R."/>
            <person name="Sitrit Y."/>
            <person name="Stielow J.B."/>
            <person name="Szollosi G."/>
            <person name="Zifcakova L."/>
            <person name="Stursova M."/>
            <person name="Spatafora J.W."/>
            <person name="Tedersoo L."/>
            <person name="Vaario L.M."/>
            <person name="Yamada A."/>
            <person name="Yan M."/>
            <person name="Wang P."/>
            <person name="Xu J."/>
            <person name="Bruns T."/>
            <person name="Baldrian P."/>
            <person name="Vilgalys R."/>
            <person name="Dunand C."/>
            <person name="Henrissat B."/>
            <person name="Grigoriev I.V."/>
            <person name="Hibbett D."/>
            <person name="Nagy L.G."/>
            <person name="Martin F.M."/>
        </authorList>
    </citation>
    <scope>NUCLEOTIDE SEQUENCE</scope>
    <source>
        <strain evidence="1">Prilba</strain>
    </source>
</reference>
<keyword evidence="2" id="KW-1185">Reference proteome</keyword>
<dbReference type="EMBL" id="WHVB01000023">
    <property type="protein sequence ID" value="KAF8471329.1"/>
    <property type="molecule type" value="Genomic_DNA"/>
</dbReference>
<reference evidence="1" key="1">
    <citation type="submission" date="2019-10" db="EMBL/GenBank/DDBJ databases">
        <authorList>
            <consortium name="DOE Joint Genome Institute"/>
            <person name="Kuo A."/>
            <person name="Miyauchi S."/>
            <person name="Kiss E."/>
            <person name="Drula E."/>
            <person name="Kohler A."/>
            <person name="Sanchez-Garcia M."/>
            <person name="Andreopoulos B."/>
            <person name="Barry K.W."/>
            <person name="Bonito G."/>
            <person name="Buee M."/>
            <person name="Carver A."/>
            <person name="Chen C."/>
            <person name="Cichocki N."/>
            <person name="Clum A."/>
            <person name="Culley D."/>
            <person name="Crous P.W."/>
            <person name="Fauchery L."/>
            <person name="Girlanda M."/>
            <person name="Hayes R."/>
            <person name="Keri Z."/>
            <person name="LaButti K."/>
            <person name="Lipzen A."/>
            <person name="Lombard V."/>
            <person name="Magnuson J."/>
            <person name="Maillard F."/>
            <person name="Morin E."/>
            <person name="Murat C."/>
            <person name="Nolan M."/>
            <person name="Ohm R."/>
            <person name="Pangilinan J."/>
            <person name="Pereira M."/>
            <person name="Perotto S."/>
            <person name="Peter M."/>
            <person name="Riley R."/>
            <person name="Sitrit Y."/>
            <person name="Stielow B."/>
            <person name="Szollosi G."/>
            <person name="Zifcakova L."/>
            <person name="Stursova M."/>
            <person name="Spatafora J.W."/>
            <person name="Tedersoo L."/>
            <person name="Vaario L.-M."/>
            <person name="Yamada A."/>
            <person name="Yan M."/>
            <person name="Wang P."/>
            <person name="Xu J."/>
            <person name="Bruns T."/>
            <person name="Baldrian P."/>
            <person name="Vilgalys R."/>
            <person name="Henrissat B."/>
            <person name="Grigoriev I.V."/>
            <person name="Hibbett D."/>
            <person name="Nagy L.G."/>
            <person name="Martin F.M."/>
        </authorList>
    </citation>
    <scope>NUCLEOTIDE SEQUENCE</scope>
    <source>
        <strain evidence="1">Prilba</strain>
    </source>
</reference>
<accession>A0A9P5JZN6</accession>
<sequence length="180" mass="20287">MGVWPQSILNRFATIPAYPRENDFYAPYNKLLNTLPIHRFTTINPGANRTYQYQLRGVPVFLLQIKTGSQLGVVSAREAADRQMRRRLTDLVDACPLPKFHGVSAIGTMFCFYLVEDGHITPSKIVADNPFNTDTAPIGRWDCDVLEDEGAARLKAVVHEIHQACAQLEPGEHIFFWISS</sequence>